<dbReference type="Pfam" id="PF00069">
    <property type="entry name" value="Pkinase"/>
    <property type="match status" value="1"/>
</dbReference>
<accession>A0ABR2GXX7</accession>
<keyword evidence="3" id="KW-1185">Reference proteome</keyword>
<reference evidence="2 3" key="1">
    <citation type="submission" date="2024-04" db="EMBL/GenBank/DDBJ databases">
        <title>Tritrichomonas musculus Genome.</title>
        <authorList>
            <person name="Alves-Ferreira E."/>
            <person name="Grigg M."/>
            <person name="Lorenzi H."/>
            <person name="Galac M."/>
        </authorList>
    </citation>
    <scope>NUCLEOTIDE SEQUENCE [LARGE SCALE GENOMIC DNA]</scope>
    <source>
        <strain evidence="2 3">EAF2021</strain>
    </source>
</reference>
<dbReference type="EMBL" id="JAPFFF010000054">
    <property type="protein sequence ID" value="KAK8838794.1"/>
    <property type="molecule type" value="Genomic_DNA"/>
</dbReference>
<evidence type="ECO:0000313" key="2">
    <source>
        <dbReference type="EMBL" id="KAK8838794.1"/>
    </source>
</evidence>
<feature type="domain" description="Protein kinase" evidence="1">
    <location>
        <begin position="1"/>
        <end position="219"/>
    </location>
</feature>
<proteinExistence type="predicted"/>
<dbReference type="PANTHER" id="PTHR44329">
    <property type="entry name" value="SERINE/THREONINE-PROTEIN KINASE TNNI3K-RELATED"/>
    <property type="match status" value="1"/>
</dbReference>
<organism evidence="2 3">
    <name type="scientific">Tritrichomonas musculus</name>
    <dbReference type="NCBI Taxonomy" id="1915356"/>
    <lineage>
        <taxon>Eukaryota</taxon>
        <taxon>Metamonada</taxon>
        <taxon>Parabasalia</taxon>
        <taxon>Tritrichomonadida</taxon>
        <taxon>Tritrichomonadidae</taxon>
        <taxon>Tritrichomonas</taxon>
    </lineage>
</organism>
<dbReference type="Gene3D" id="1.10.510.10">
    <property type="entry name" value="Transferase(Phosphotransferase) domain 1"/>
    <property type="match status" value="1"/>
</dbReference>
<dbReference type="Proteomes" id="UP001470230">
    <property type="component" value="Unassembled WGS sequence"/>
</dbReference>
<dbReference type="PROSITE" id="PS50011">
    <property type="entry name" value="PROTEIN_KINASE_DOM"/>
    <property type="match status" value="1"/>
</dbReference>
<dbReference type="InterPro" id="IPR011009">
    <property type="entry name" value="Kinase-like_dom_sf"/>
</dbReference>
<name>A0ABR2GXX7_9EUKA</name>
<comment type="caution">
    <text evidence="2">The sequence shown here is derived from an EMBL/GenBank/DDBJ whole genome shotgun (WGS) entry which is preliminary data.</text>
</comment>
<dbReference type="InterPro" id="IPR000719">
    <property type="entry name" value="Prot_kinase_dom"/>
</dbReference>
<protein>
    <recommendedName>
        <fullName evidence="1">Protein kinase domain-containing protein</fullName>
    </recommendedName>
</protein>
<dbReference type="PANTHER" id="PTHR44329:SF214">
    <property type="entry name" value="PROTEIN KINASE DOMAIN-CONTAINING PROTEIN"/>
    <property type="match status" value="1"/>
</dbReference>
<dbReference type="SUPFAM" id="SSF56112">
    <property type="entry name" value="Protein kinase-like (PK-like)"/>
    <property type="match status" value="1"/>
</dbReference>
<evidence type="ECO:0000313" key="3">
    <source>
        <dbReference type="Proteomes" id="UP001470230"/>
    </source>
</evidence>
<evidence type="ECO:0000259" key="1">
    <source>
        <dbReference type="PROSITE" id="PS50011"/>
    </source>
</evidence>
<gene>
    <name evidence="2" type="ORF">M9Y10_032833</name>
</gene>
<dbReference type="InterPro" id="IPR051681">
    <property type="entry name" value="Ser/Thr_Kinases-Pseudokinases"/>
</dbReference>
<sequence>MNWKELSNHPAILHFYCINFHSLKDPKLYEASFLTEFIRPGFNSLRSIFASIKKKKMFDGWNPTKKIIIWLGISHAMMYTHRHNRVRSNLKPENVILDSKLCPKVRDNWKSMTSGKNEVTFCTAPEVFKDKEACTKEADVYSVAMVAYEIMAEIEPFSKSGKSLRIAHLEKKIADEKRPDFNDNVTTPMRELITMCWNNDPTKRPTFDQIYTQLSSQYKTCPKDKIDEKEVNDYITKLNQFNEEFSSKSSEKVRTQTIEKVPSDTSNDDNCFFGEDEEKNYQTVGTVSEGMTSIVDKRINVPLCKKVLKVEGSDFKDVQNALKEFQVLHTLHHPCLCYAIGINPSEAVPEMASDDGGEVTTVALFLEFHSS</sequence>